<dbReference type="PANTHER" id="PTHR47027:SF20">
    <property type="entry name" value="REVERSE TRANSCRIPTASE-LIKE PROTEIN WITH RNA-DIRECTED DNA POLYMERASE DOMAIN"/>
    <property type="match status" value="1"/>
</dbReference>
<evidence type="ECO:0008006" key="3">
    <source>
        <dbReference type="Google" id="ProtNLM"/>
    </source>
</evidence>
<dbReference type="AlphaFoldDB" id="A0A067RJ58"/>
<protein>
    <recommendedName>
        <fullName evidence="3">Reverse transcriptase domain-containing protein</fullName>
    </recommendedName>
</protein>
<keyword evidence="2" id="KW-1185">Reference proteome</keyword>
<dbReference type="InParanoid" id="A0A067RJ58"/>
<evidence type="ECO:0000313" key="2">
    <source>
        <dbReference type="Proteomes" id="UP000027135"/>
    </source>
</evidence>
<evidence type="ECO:0000313" key="1">
    <source>
        <dbReference type="EMBL" id="KDR23911.1"/>
    </source>
</evidence>
<dbReference type="PANTHER" id="PTHR47027">
    <property type="entry name" value="REVERSE TRANSCRIPTASE DOMAIN-CONTAINING PROTEIN"/>
    <property type="match status" value="1"/>
</dbReference>
<dbReference type="STRING" id="136037.A0A067RJ58"/>
<reference evidence="1 2" key="1">
    <citation type="journal article" date="2014" name="Nat. Commun.">
        <title>Molecular traces of alternative social organization in a termite genome.</title>
        <authorList>
            <person name="Terrapon N."/>
            <person name="Li C."/>
            <person name="Robertson H.M."/>
            <person name="Ji L."/>
            <person name="Meng X."/>
            <person name="Booth W."/>
            <person name="Chen Z."/>
            <person name="Childers C.P."/>
            <person name="Glastad K.M."/>
            <person name="Gokhale K."/>
            <person name="Gowin J."/>
            <person name="Gronenberg W."/>
            <person name="Hermansen R.A."/>
            <person name="Hu H."/>
            <person name="Hunt B.G."/>
            <person name="Huylmans A.K."/>
            <person name="Khalil S.M."/>
            <person name="Mitchell R.D."/>
            <person name="Munoz-Torres M.C."/>
            <person name="Mustard J.A."/>
            <person name="Pan H."/>
            <person name="Reese J.T."/>
            <person name="Scharf M.E."/>
            <person name="Sun F."/>
            <person name="Vogel H."/>
            <person name="Xiao J."/>
            <person name="Yang W."/>
            <person name="Yang Z."/>
            <person name="Yang Z."/>
            <person name="Zhou J."/>
            <person name="Zhu J."/>
            <person name="Brent C.S."/>
            <person name="Elsik C.G."/>
            <person name="Goodisman M.A."/>
            <person name="Liberles D.A."/>
            <person name="Roe R.M."/>
            <person name="Vargo E.L."/>
            <person name="Vilcinskas A."/>
            <person name="Wang J."/>
            <person name="Bornberg-Bauer E."/>
            <person name="Korb J."/>
            <person name="Zhang G."/>
            <person name="Liebig J."/>
        </authorList>
    </citation>
    <scope>NUCLEOTIDE SEQUENCE [LARGE SCALE GENOMIC DNA]</scope>
    <source>
        <tissue evidence="1">Whole organism</tissue>
    </source>
</reference>
<name>A0A067RJ58_ZOONE</name>
<sequence>VEEVKEFCYLGSKITKDGRSKDDIKNRLAQAKRAFFKKRSLLVSNIDLVLGKIFLKLYVWSTALYGSGTWSVGKPERRRVEAFEMWCYRRMLRIKWTDKVRNELVLDRIGEGRSLWKNLTRRRDRMVGHILRHPG</sequence>
<dbReference type="Proteomes" id="UP000027135">
    <property type="component" value="Unassembled WGS sequence"/>
</dbReference>
<dbReference type="EMBL" id="KK852437">
    <property type="protein sequence ID" value="KDR23911.1"/>
    <property type="molecule type" value="Genomic_DNA"/>
</dbReference>
<dbReference type="eggNOG" id="KOG1075">
    <property type="taxonomic scope" value="Eukaryota"/>
</dbReference>
<accession>A0A067RJ58</accession>
<feature type="non-terminal residue" evidence="1">
    <location>
        <position position="1"/>
    </location>
</feature>
<organism evidence="1 2">
    <name type="scientific">Zootermopsis nevadensis</name>
    <name type="common">Dampwood termite</name>
    <dbReference type="NCBI Taxonomy" id="136037"/>
    <lineage>
        <taxon>Eukaryota</taxon>
        <taxon>Metazoa</taxon>
        <taxon>Ecdysozoa</taxon>
        <taxon>Arthropoda</taxon>
        <taxon>Hexapoda</taxon>
        <taxon>Insecta</taxon>
        <taxon>Pterygota</taxon>
        <taxon>Neoptera</taxon>
        <taxon>Polyneoptera</taxon>
        <taxon>Dictyoptera</taxon>
        <taxon>Blattodea</taxon>
        <taxon>Blattoidea</taxon>
        <taxon>Termitoidae</taxon>
        <taxon>Termopsidae</taxon>
        <taxon>Zootermopsis</taxon>
    </lineage>
</organism>
<proteinExistence type="predicted"/>
<dbReference type="OMA" id="NEREAWR"/>
<gene>
    <name evidence="1" type="ORF">L798_10261</name>
</gene>